<comment type="subcellular location">
    <subcellularLocation>
        <location evidence="5">Nucleus</location>
    </subcellularLocation>
</comment>
<dbReference type="CDD" id="cd11378">
    <property type="entry name" value="DUF296"/>
    <property type="match status" value="1"/>
</dbReference>
<evidence type="ECO:0000256" key="5">
    <source>
        <dbReference type="RuleBase" id="RU367031"/>
    </source>
</evidence>
<evidence type="ECO:0000313" key="9">
    <source>
        <dbReference type="Proteomes" id="UP001497480"/>
    </source>
</evidence>
<comment type="function">
    <text evidence="5">Transcription factor that specifically binds AT-rich DNA sequences related to the nuclear matrix attachment regions (MARs).</text>
</comment>
<evidence type="ECO:0000313" key="8">
    <source>
        <dbReference type="EMBL" id="CAL0314352.1"/>
    </source>
</evidence>
<accession>A0AAV1X022</accession>
<comment type="domain">
    <text evidence="5">The PPC domain mediates interactions between AHL proteins.</text>
</comment>
<name>A0AAV1X022_LUPLU</name>
<evidence type="ECO:0000256" key="6">
    <source>
        <dbReference type="SAM" id="MobiDB-lite"/>
    </source>
</evidence>
<keyword evidence="1 5" id="KW-0805">Transcription regulation</keyword>
<reference evidence="8 9" key="1">
    <citation type="submission" date="2024-03" db="EMBL/GenBank/DDBJ databases">
        <authorList>
            <person name="Martinez-Hernandez J."/>
        </authorList>
    </citation>
    <scope>NUCLEOTIDE SEQUENCE [LARGE SCALE GENOMIC DNA]</scope>
</reference>
<dbReference type="SUPFAM" id="SSF117856">
    <property type="entry name" value="AF0104/ALDC/Ptd012-like"/>
    <property type="match status" value="1"/>
</dbReference>
<feature type="compositionally biased region" description="Low complexity" evidence="6">
    <location>
        <begin position="303"/>
        <end position="315"/>
    </location>
</feature>
<gene>
    <name evidence="8" type="ORF">LLUT_LOCUS15412</name>
</gene>
<feature type="compositionally biased region" description="Low complexity" evidence="6">
    <location>
        <begin position="25"/>
        <end position="45"/>
    </location>
</feature>
<feature type="region of interest" description="Disordered" evidence="6">
    <location>
        <begin position="1"/>
        <end position="147"/>
    </location>
</feature>
<dbReference type="AlphaFoldDB" id="A0AAV1X022"/>
<dbReference type="InterPro" id="IPR005175">
    <property type="entry name" value="PPC_dom"/>
</dbReference>
<proteinExistence type="predicted"/>
<protein>
    <recommendedName>
        <fullName evidence="5">AT-hook motif nuclear-localized protein</fullName>
    </recommendedName>
</protein>
<comment type="caution">
    <text evidence="8">The sequence shown here is derived from an EMBL/GenBank/DDBJ whole genome shotgun (WGS) entry which is preliminary data.</text>
</comment>
<keyword evidence="4 5" id="KW-0539">Nucleus</keyword>
<dbReference type="Gene3D" id="3.30.1330.80">
    <property type="entry name" value="Hypothetical protein, similar to alpha- acetolactate decarboxylase, domain 2"/>
    <property type="match status" value="1"/>
</dbReference>
<dbReference type="PANTHER" id="PTHR31500">
    <property type="entry name" value="AT-HOOK MOTIF NUCLEAR-LOCALIZED PROTEIN 9"/>
    <property type="match status" value="1"/>
</dbReference>
<dbReference type="GO" id="GO:0005634">
    <property type="term" value="C:nucleus"/>
    <property type="evidence" value="ECO:0007669"/>
    <property type="project" value="UniProtKB-SubCell"/>
</dbReference>
<evidence type="ECO:0000256" key="3">
    <source>
        <dbReference type="ARBA" id="ARBA00023163"/>
    </source>
</evidence>
<feature type="region of interest" description="Disordered" evidence="6">
    <location>
        <begin position="278"/>
        <end position="340"/>
    </location>
</feature>
<keyword evidence="9" id="KW-1185">Reference proteome</keyword>
<feature type="compositionally biased region" description="Polar residues" evidence="6">
    <location>
        <begin position="1"/>
        <end position="23"/>
    </location>
</feature>
<dbReference type="InterPro" id="IPR039605">
    <property type="entry name" value="AHL"/>
</dbReference>
<sequence length="356" mass="36987">MDSRQQPLHHSNVTVGPTSYPPNTTIPSTMATATATAPFPFTSMPHHLHHQPTPPSNNNNNNNSADPYHNGSSSALKPLGLTATDSGKKKRGRPRKYSPNAGNIALGLAPSTDQHVSPPPGASATPSTETLAKKHRGRPPGSGKKQLDALGAGGTGFTPHVILVEPGEDIAAKFVEFSQQGPRTVCILSARGAISNVTLRQPTTSGCAVTHEGLFEIISLSGSTPLSEKSSGYDKMDGLSVSLAGPDGRVLGGLVAGILKAASQVQVIVGSFIAEHKKSSSNNLKSGPSAPSPQMSTFGAPATPTTPTSQGPSSDSSDDNDNGPSNREPGVYNNATQPVHNMPMYHHRLWAGQTQQ</sequence>
<feature type="domain" description="PPC" evidence="7">
    <location>
        <begin position="154"/>
        <end position="294"/>
    </location>
</feature>
<dbReference type="EMBL" id="CAXHTB010000010">
    <property type="protein sequence ID" value="CAL0314352.1"/>
    <property type="molecule type" value="Genomic_DNA"/>
</dbReference>
<dbReference type="PROSITE" id="PS51742">
    <property type="entry name" value="PPC"/>
    <property type="match status" value="1"/>
</dbReference>
<dbReference type="Proteomes" id="UP001497480">
    <property type="component" value="Unassembled WGS sequence"/>
</dbReference>
<evidence type="ECO:0000256" key="4">
    <source>
        <dbReference type="ARBA" id="ARBA00023242"/>
    </source>
</evidence>
<evidence type="ECO:0000256" key="1">
    <source>
        <dbReference type="ARBA" id="ARBA00023015"/>
    </source>
</evidence>
<keyword evidence="3 5" id="KW-0804">Transcription</keyword>
<evidence type="ECO:0000256" key="2">
    <source>
        <dbReference type="ARBA" id="ARBA00023125"/>
    </source>
</evidence>
<dbReference type="GO" id="GO:0003680">
    <property type="term" value="F:minor groove of adenine-thymine-rich DNA binding"/>
    <property type="evidence" value="ECO:0007669"/>
    <property type="project" value="UniProtKB-UniRule"/>
</dbReference>
<dbReference type="Pfam" id="PF03479">
    <property type="entry name" value="PCC"/>
    <property type="match status" value="1"/>
</dbReference>
<evidence type="ECO:0000259" key="7">
    <source>
        <dbReference type="PROSITE" id="PS51742"/>
    </source>
</evidence>
<organism evidence="8 9">
    <name type="scientific">Lupinus luteus</name>
    <name type="common">European yellow lupine</name>
    <dbReference type="NCBI Taxonomy" id="3873"/>
    <lineage>
        <taxon>Eukaryota</taxon>
        <taxon>Viridiplantae</taxon>
        <taxon>Streptophyta</taxon>
        <taxon>Embryophyta</taxon>
        <taxon>Tracheophyta</taxon>
        <taxon>Spermatophyta</taxon>
        <taxon>Magnoliopsida</taxon>
        <taxon>eudicotyledons</taxon>
        <taxon>Gunneridae</taxon>
        <taxon>Pentapetalae</taxon>
        <taxon>rosids</taxon>
        <taxon>fabids</taxon>
        <taxon>Fabales</taxon>
        <taxon>Fabaceae</taxon>
        <taxon>Papilionoideae</taxon>
        <taxon>50 kb inversion clade</taxon>
        <taxon>genistoids sensu lato</taxon>
        <taxon>core genistoids</taxon>
        <taxon>Genisteae</taxon>
        <taxon>Lupinus</taxon>
    </lineage>
</organism>
<keyword evidence="2 5" id="KW-0238">DNA-binding</keyword>
<dbReference type="PANTHER" id="PTHR31500:SF51">
    <property type="entry name" value="AT-HOOK MOTIF NUCLEAR-LOCALIZED PROTEIN 8"/>
    <property type="match status" value="1"/>
</dbReference>